<evidence type="ECO:0000256" key="5">
    <source>
        <dbReference type="ARBA" id="ARBA00022723"/>
    </source>
</evidence>
<accession>A0A9X0CR46</accession>
<reference evidence="12" key="1">
    <citation type="submission" date="2023-01" db="EMBL/GenBank/DDBJ databases">
        <title>Genome assembly of the deep-sea coral Lophelia pertusa.</title>
        <authorList>
            <person name="Herrera S."/>
            <person name="Cordes E."/>
        </authorList>
    </citation>
    <scope>NUCLEOTIDE SEQUENCE</scope>
    <source>
        <strain evidence="12">USNM1676648</strain>
        <tissue evidence="12">Polyp</tissue>
    </source>
</reference>
<evidence type="ECO:0000259" key="11">
    <source>
        <dbReference type="PROSITE" id="PS51975"/>
    </source>
</evidence>
<evidence type="ECO:0000256" key="4">
    <source>
        <dbReference type="ARBA" id="ARBA00022722"/>
    </source>
</evidence>
<dbReference type="GO" id="GO:0043137">
    <property type="term" value="P:DNA replication, removal of RNA primer"/>
    <property type="evidence" value="ECO:0007669"/>
    <property type="project" value="TreeGrafter"/>
</dbReference>
<organism evidence="12 13">
    <name type="scientific">Desmophyllum pertusum</name>
    <dbReference type="NCBI Taxonomy" id="174260"/>
    <lineage>
        <taxon>Eukaryota</taxon>
        <taxon>Metazoa</taxon>
        <taxon>Cnidaria</taxon>
        <taxon>Anthozoa</taxon>
        <taxon>Hexacorallia</taxon>
        <taxon>Scleractinia</taxon>
        <taxon>Caryophylliina</taxon>
        <taxon>Caryophylliidae</taxon>
        <taxon>Desmophyllum</taxon>
    </lineage>
</organism>
<comment type="function">
    <text evidence="10">Endonuclease that specifically degrades the RNA of RNA-DNA hybrids.</text>
</comment>
<dbReference type="GO" id="GO:0046872">
    <property type="term" value="F:metal ion binding"/>
    <property type="evidence" value="ECO:0007669"/>
    <property type="project" value="UniProtKB-KW"/>
</dbReference>
<keyword evidence="5 9" id="KW-0479">Metal-binding</keyword>
<keyword evidence="7 9" id="KW-0378">Hydrolase</keyword>
<keyword evidence="13" id="KW-1185">Reference proteome</keyword>
<dbReference type="SUPFAM" id="SSF53098">
    <property type="entry name" value="Ribonuclease H-like"/>
    <property type="match status" value="1"/>
</dbReference>
<dbReference type="GO" id="GO:0003723">
    <property type="term" value="F:RNA binding"/>
    <property type="evidence" value="ECO:0007669"/>
    <property type="project" value="UniProtKB-UniRule"/>
</dbReference>
<gene>
    <name evidence="12" type="primary">RNASEH2A_2</name>
    <name evidence="12" type="ORF">OS493_027862</name>
</gene>
<dbReference type="FunFam" id="1.10.10.460:FF:000001">
    <property type="entry name" value="Ribonuclease"/>
    <property type="match status" value="1"/>
</dbReference>
<evidence type="ECO:0000256" key="3">
    <source>
        <dbReference type="ARBA" id="ARBA00007058"/>
    </source>
</evidence>
<protein>
    <recommendedName>
        <fullName evidence="10">Ribonuclease</fullName>
        <ecNumber evidence="10">3.1.26.4</ecNumber>
    </recommendedName>
</protein>
<sequence length="300" mass="33638">MDLSSLEDNSRNLTVKSVIPEITLTEPCCVGIDEAGRGPVLGPMVYGICYFPLSKSEEVKNLGVADSKTLTEEQREKLFQIIDENKDFIGWAIDILSPNYLSKSMLRRTKYSLNEISHDTAIGLINLLLSSGINVHEIYVDTVGVAEKYQDKLQKIFPGIKITVEPKADAKFPVVSAASICAKVARDKVLKEWKFPENIEFSKDHGSGYPADPNTKKWLADSTDKVFGFPQLVRFSWSTCSNILDNKAVEVHWDDDDDDGDSAAQGTASITSFFTPKNDTVDRQRHPFFRDRHLEHVDSF</sequence>
<dbReference type="NCBIfam" id="TIGR00729">
    <property type="entry name" value="ribonuclease HII"/>
    <property type="match status" value="1"/>
</dbReference>
<dbReference type="PROSITE" id="PS51975">
    <property type="entry name" value="RNASE_H_2"/>
    <property type="match status" value="1"/>
</dbReference>
<feature type="binding site" evidence="9">
    <location>
        <position position="34"/>
    </location>
    <ligand>
        <name>a divalent metal cation</name>
        <dbReference type="ChEBI" id="CHEBI:60240"/>
    </ligand>
</feature>
<dbReference type="InterPro" id="IPR036397">
    <property type="entry name" value="RNaseH_sf"/>
</dbReference>
<dbReference type="InterPro" id="IPR012337">
    <property type="entry name" value="RNaseH-like_sf"/>
</dbReference>
<evidence type="ECO:0000256" key="6">
    <source>
        <dbReference type="ARBA" id="ARBA00022759"/>
    </source>
</evidence>
<evidence type="ECO:0000256" key="2">
    <source>
        <dbReference type="ARBA" id="ARBA00001946"/>
    </source>
</evidence>
<dbReference type="Gene3D" id="1.10.10.460">
    <property type="entry name" value="Ribonuclease hii. Domain 2"/>
    <property type="match status" value="1"/>
</dbReference>
<evidence type="ECO:0000256" key="7">
    <source>
        <dbReference type="ARBA" id="ARBA00022801"/>
    </source>
</evidence>
<keyword evidence="6 9" id="KW-0255">Endonuclease</keyword>
<dbReference type="OrthoDB" id="7462577at2759"/>
<dbReference type="InterPro" id="IPR004649">
    <property type="entry name" value="RNase_H2_suA"/>
</dbReference>
<proteinExistence type="inferred from homology"/>
<dbReference type="FunFam" id="3.30.420.10:FF:000016">
    <property type="entry name" value="Ribonuclease"/>
    <property type="match status" value="1"/>
</dbReference>
<dbReference type="CDD" id="cd07181">
    <property type="entry name" value="RNase_HII_eukaryota_like"/>
    <property type="match status" value="1"/>
</dbReference>
<comment type="caution">
    <text evidence="12">The sequence shown here is derived from an EMBL/GenBank/DDBJ whole genome shotgun (WGS) entry which is preliminary data.</text>
</comment>
<dbReference type="EC" id="3.1.26.4" evidence="10"/>
<evidence type="ECO:0000256" key="10">
    <source>
        <dbReference type="RuleBase" id="RU003515"/>
    </source>
</evidence>
<comment type="function">
    <text evidence="8">Catalytic subunit of RNase HII, an endonuclease that specifically degrades the RNA of RNA:DNA hybrids. Participates in DNA replication, possibly by mediating the removal of lagging-strand Okazaki fragment RNA primers during DNA replication. Mediates the excision of single ribonucleotides from DNA:RNA duplexes.</text>
</comment>
<dbReference type="Gene3D" id="3.30.420.10">
    <property type="entry name" value="Ribonuclease H-like superfamily/Ribonuclease H"/>
    <property type="match status" value="1"/>
</dbReference>
<evidence type="ECO:0000313" key="13">
    <source>
        <dbReference type="Proteomes" id="UP001163046"/>
    </source>
</evidence>
<evidence type="ECO:0000256" key="9">
    <source>
        <dbReference type="PROSITE-ProRule" id="PRU01319"/>
    </source>
</evidence>
<feature type="binding site" evidence="9">
    <location>
        <position position="33"/>
    </location>
    <ligand>
        <name>a divalent metal cation</name>
        <dbReference type="ChEBI" id="CHEBI:60240"/>
    </ligand>
</feature>
<feature type="domain" description="RNase H type-2" evidence="11">
    <location>
        <begin position="27"/>
        <end position="249"/>
    </location>
</feature>
<keyword evidence="4 9" id="KW-0540">Nuclease</keyword>
<dbReference type="EMBL" id="MU826851">
    <property type="protein sequence ID" value="KAJ7371173.1"/>
    <property type="molecule type" value="Genomic_DNA"/>
</dbReference>
<comment type="cofactor">
    <cofactor evidence="2">
        <name>Mg(2+)</name>
        <dbReference type="ChEBI" id="CHEBI:18420"/>
    </cofactor>
</comment>
<dbReference type="AlphaFoldDB" id="A0A9X0CR46"/>
<dbReference type="Proteomes" id="UP001163046">
    <property type="component" value="Unassembled WGS sequence"/>
</dbReference>
<name>A0A9X0CR46_9CNID</name>
<feature type="binding site" evidence="9">
    <location>
        <position position="141"/>
    </location>
    <ligand>
        <name>a divalent metal cation</name>
        <dbReference type="ChEBI" id="CHEBI:60240"/>
    </ligand>
</feature>
<dbReference type="InterPro" id="IPR023160">
    <property type="entry name" value="RNase_HII_hlx-loop-hlx_cap_dom"/>
</dbReference>
<dbReference type="PANTHER" id="PTHR10954">
    <property type="entry name" value="RIBONUCLEASE H2 SUBUNIT A"/>
    <property type="match status" value="1"/>
</dbReference>
<comment type="catalytic activity">
    <reaction evidence="1 9 10">
        <text>Endonucleolytic cleavage to 5'-phosphomonoester.</text>
        <dbReference type="EC" id="3.1.26.4"/>
    </reaction>
</comment>
<evidence type="ECO:0000256" key="8">
    <source>
        <dbReference type="ARBA" id="ARBA00024981"/>
    </source>
</evidence>
<dbReference type="GO" id="GO:0006298">
    <property type="term" value="P:mismatch repair"/>
    <property type="evidence" value="ECO:0007669"/>
    <property type="project" value="TreeGrafter"/>
</dbReference>
<dbReference type="InterPro" id="IPR024567">
    <property type="entry name" value="RNase_HII/HIII_dom"/>
</dbReference>
<dbReference type="GO" id="GO:0004523">
    <property type="term" value="F:RNA-DNA hybrid ribonuclease activity"/>
    <property type="evidence" value="ECO:0007669"/>
    <property type="project" value="UniProtKB-UniRule"/>
</dbReference>
<comment type="cofactor">
    <cofactor evidence="9">
        <name>Mn(2+)</name>
        <dbReference type="ChEBI" id="CHEBI:29035"/>
    </cofactor>
    <cofactor evidence="9">
        <name>Mg(2+)</name>
        <dbReference type="ChEBI" id="CHEBI:18420"/>
    </cofactor>
    <text evidence="9">Manganese or magnesium. Binds 1 divalent metal ion per monomer in the absence of substrate. May bind a second metal ion after substrate binding.</text>
</comment>
<dbReference type="Pfam" id="PF01351">
    <property type="entry name" value="RNase_HII"/>
    <property type="match status" value="1"/>
</dbReference>
<dbReference type="PANTHER" id="PTHR10954:SF7">
    <property type="entry name" value="RIBONUCLEASE H2 SUBUNIT A"/>
    <property type="match status" value="1"/>
</dbReference>
<evidence type="ECO:0000313" key="12">
    <source>
        <dbReference type="EMBL" id="KAJ7371173.1"/>
    </source>
</evidence>
<dbReference type="GO" id="GO:0032299">
    <property type="term" value="C:ribonuclease H2 complex"/>
    <property type="evidence" value="ECO:0007669"/>
    <property type="project" value="TreeGrafter"/>
</dbReference>
<comment type="similarity">
    <text evidence="3">Belongs to the RNase HII family. Eukaryotic subfamily.</text>
</comment>
<dbReference type="InterPro" id="IPR001352">
    <property type="entry name" value="RNase_HII/HIII"/>
</dbReference>
<evidence type="ECO:0000256" key="1">
    <source>
        <dbReference type="ARBA" id="ARBA00000077"/>
    </source>
</evidence>